<evidence type="ECO:0000313" key="2">
    <source>
        <dbReference type="EMBL" id="KAJ3499025.1"/>
    </source>
</evidence>
<evidence type="ECO:0000313" key="3">
    <source>
        <dbReference type="Proteomes" id="UP001148786"/>
    </source>
</evidence>
<accession>A0A9W8JZ92</accession>
<dbReference type="Proteomes" id="UP001148786">
    <property type="component" value="Unassembled WGS sequence"/>
</dbReference>
<name>A0A9W8JZ92_9AGAR</name>
<feature type="region of interest" description="Disordered" evidence="1">
    <location>
        <begin position="175"/>
        <end position="201"/>
    </location>
</feature>
<feature type="compositionally biased region" description="Basic and acidic residues" evidence="1">
    <location>
        <begin position="175"/>
        <end position="188"/>
    </location>
</feature>
<sequence length="201" mass="22149">MQNVKWADDTTIHELRRRVSSLEQECHNLRSELIKFKPPGDEPTEATSTSGAFLASCGITPVEGKALYFGNNWLSLWNEIGRGIYQEMGPSESLTPLDLAALLHTATGQVRQDKQTIQTLRDALTALTKGAQFAPIHDEEAPKHAGAPTPMESEPISMVLDDHQLDPEGIEHKAYGAEHQPKLEKPDTYLHGYAEPLTPAS</sequence>
<proteinExistence type="predicted"/>
<organism evidence="2 3">
    <name type="scientific">Agrocybe chaxingu</name>
    <dbReference type="NCBI Taxonomy" id="84603"/>
    <lineage>
        <taxon>Eukaryota</taxon>
        <taxon>Fungi</taxon>
        <taxon>Dikarya</taxon>
        <taxon>Basidiomycota</taxon>
        <taxon>Agaricomycotina</taxon>
        <taxon>Agaricomycetes</taxon>
        <taxon>Agaricomycetidae</taxon>
        <taxon>Agaricales</taxon>
        <taxon>Agaricineae</taxon>
        <taxon>Strophariaceae</taxon>
        <taxon>Agrocybe</taxon>
    </lineage>
</organism>
<comment type="caution">
    <text evidence="2">The sequence shown here is derived from an EMBL/GenBank/DDBJ whole genome shotgun (WGS) entry which is preliminary data.</text>
</comment>
<dbReference type="EMBL" id="JANKHO010001766">
    <property type="protein sequence ID" value="KAJ3499025.1"/>
    <property type="molecule type" value="Genomic_DNA"/>
</dbReference>
<evidence type="ECO:0000256" key="1">
    <source>
        <dbReference type="SAM" id="MobiDB-lite"/>
    </source>
</evidence>
<reference evidence="2" key="1">
    <citation type="submission" date="2022-07" db="EMBL/GenBank/DDBJ databases">
        <title>Genome Sequence of Agrocybe chaxingu.</title>
        <authorList>
            <person name="Buettner E."/>
        </authorList>
    </citation>
    <scope>NUCLEOTIDE SEQUENCE</scope>
    <source>
        <strain evidence="2">MP-N11</strain>
    </source>
</reference>
<keyword evidence="3" id="KW-1185">Reference proteome</keyword>
<protein>
    <submittedName>
        <fullName evidence="2">Uncharacterized protein</fullName>
    </submittedName>
</protein>
<gene>
    <name evidence="2" type="ORF">NLJ89_g10146</name>
</gene>
<dbReference type="AlphaFoldDB" id="A0A9W8JZ92"/>